<accession>A0AAW4NKF1</accession>
<dbReference type="Proteomes" id="UP001195937">
    <property type="component" value="Unassembled WGS sequence"/>
</dbReference>
<sequence>MPTIPAWADAADPALISMASVRSFPKHPVPHRSVNLPDLTVGASVPFAEMIASGMAT</sequence>
<reference evidence="1" key="1">
    <citation type="submission" date="2021-06" db="EMBL/GenBank/DDBJ databases">
        <title>Collection of gut derived symbiotic bacterial strains cultured from healthy donors.</title>
        <authorList>
            <person name="Lin H."/>
            <person name="Littmann E."/>
            <person name="Pamer E.G."/>
        </authorList>
    </citation>
    <scope>NUCLEOTIDE SEQUENCE</scope>
    <source>
        <strain evidence="1">MSK.19.9</strain>
    </source>
</reference>
<evidence type="ECO:0000313" key="1">
    <source>
        <dbReference type="EMBL" id="MBV3439053.1"/>
    </source>
</evidence>
<dbReference type="AlphaFoldDB" id="A0AAW4NKF1"/>
<dbReference type="RefSeq" id="WP_217301413.1">
    <property type="nucleotide sequence ID" value="NZ_JAHOFX010000014.1"/>
</dbReference>
<comment type="caution">
    <text evidence="1">The sequence shown here is derived from an EMBL/GenBank/DDBJ whole genome shotgun (WGS) entry which is preliminary data.</text>
</comment>
<dbReference type="EMBL" id="JAHOFX010000014">
    <property type="protein sequence ID" value="MBV3439053.1"/>
    <property type="molecule type" value="Genomic_DNA"/>
</dbReference>
<organism evidence="1 2">
    <name type="scientific">Bifidobacterium longum</name>
    <dbReference type="NCBI Taxonomy" id="216816"/>
    <lineage>
        <taxon>Bacteria</taxon>
        <taxon>Bacillati</taxon>
        <taxon>Actinomycetota</taxon>
        <taxon>Actinomycetes</taxon>
        <taxon>Bifidobacteriales</taxon>
        <taxon>Bifidobacteriaceae</taxon>
        <taxon>Bifidobacterium</taxon>
    </lineage>
</organism>
<evidence type="ECO:0000313" key="2">
    <source>
        <dbReference type="Proteomes" id="UP001195937"/>
    </source>
</evidence>
<name>A0AAW4NKF1_BIFLN</name>
<gene>
    <name evidence="1" type="ORF">KSW34_08675</name>
</gene>
<protein>
    <submittedName>
        <fullName evidence="1">Uncharacterized protein</fullName>
    </submittedName>
</protein>
<proteinExistence type="predicted"/>